<proteinExistence type="predicted"/>
<evidence type="ECO:0000313" key="1">
    <source>
        <dbReference type="EMBL" id="KIY98830.1"/>
    </source>
</evidence>
<accession>A0A0D2MX66</accession>
<feature type="non-terminal residue" evidence="1">
    <location>
        <position position="192"/>
    </location>
</feature>
<dbReference type="AlphaFoldDB" id="A0A0D2MX66"/>
<gene>
    <name evidence="1" type="ORF">MNEG_9135</name>
</gene>
<dbReference type="Proteomes" id="UP000054498">
    <property type="component" value="Unassembled WGS sequence"/>
</dbReference>
<evidence type="ECO:0000313" key="2">
    <source>
        <dbReference type="Proteomes" id="UP000054498"/>
    </source>
</evidence>
<dbReference type="GeneID" id="25742010"/>
<dbReference type="EMBL" id="KK102049">
    <property type="protein sequence ID" value="KIY98830.1"/>
    <property type="molecule type" value="Genomic_DNA"/>
</dbReference>
<reference evidence="1 2" key="1">
    <citation type="journal article" date="2013" name="BMC Genomics">
        <title>Reconstruction of the lipid metabolism for the microalga Monoraphidium neglectum from its genome sequence reveals characteristics suitable for biofuel production.</title>
        <authorList>
            <person name="Bogen C."/>
            <person name="Al-Dilaimi A."/>
            <person name="Albersmeier A."/>
            <person name="Wichmann J."/>
            <person name="Grundmann M."/>
            <person name="Rupp O."/>
            <person name="Lauersen K.J."/>
            <person name="Blifernez-Klassen O."/>
            <person name="Kalinowski J."/>
            <person name="Goesmann A."/>
            <person name="Mussgnug J.H."/>
            <person name="Kruse O."/>
        </authorList>
    </citation>
    <scope>NUCLEOTIDE SEQUENCE [LARGE SCALE GENOMIC DNA]</scope>
    <source>
        <strain evidence="1 2">SAG 48.87</strain>
    </source>
</reference>
<dbReference type="RefSeq" id="XP_013897850.1">
    <property type="nucleotide sequence ID" value="XM_014042396.1"/>
</dbReference>
<dbReference type="STRING" id="145388.A0A0D2MX66"/>
<protein>
    <submittedName>
        <fullName evidence="1">Uncharacterized protein</fullName>
    </submittedName>
</protein>
<dbReference type="KEGG" id="mng:MNEG_9135"/>
<name>A0A0D2MX66_9CHLO</name>
<keyword evidence="2" id="KW-1185">Reference proteome</keyword>
<dbReference type="OrthoDB" id="10663129at2759"/>
<organism evidence="1 2">
    <name type="scientific">Monoraphidium neglectum</name>
    <dbReference type="NCBI Taxonomy" id="145388"/>
    <lineage>
        <taxon>Eukaryota</taxon>
        <taxon>Viridiplantae</taxon>
        <taxon>Chlorophyta</taxon>
        <taxon>core chlorophytes</taxon>
        <taxon>Chlorophyceae</taxon>
        <taxon>CS clade</taxon>
        <taxon>Sphaeropleales</taxon>
        <taxon>Selenastraceae</taxon>
        <taxon>Monoraphidium</taxon>
    </lineage>
</organism>
<sequence>MQDTSSAHDQAQEISKPLVALAPPPLAAKQPGAAAASAAAAPGPGRPLPVGRMPLSIQVAADEARAHATGTGAGARATAWLRGAAGSRVALALARILTASYFFNVAFTSVETWWTFKNDPRQLASLRRWASDPVPQPPPFPWLHAAGLLPAALAAALWPRPPVWAAAVLLAFTVWEDGWITLRQARAVLLHG</sequence>